<evidence type="ECO:0000256" key="1">
    <source>
        <dbReference type="ARBA" id="ARBA00008857"/>
    </source>
</evidence>
<dbReference type="InterPro" id="IPR011010">
    <property type="entry name" value="DNA_brk_join_enz"/>
</dbReference>
<organism evidence="4">
    <name type="scientific">Archaeoglobus veneficus pleomorphic virus 1</name>
    <dbReference type="NCBI Taxonomy" id="3115750"/>
    <lineage>
        <taxon>Viruses</taxon>
        <taxon>Monodnaviria</taxon>
        <taxon>Trapavirae</taxon>
        <taxon>Calorviricota</taxon>
        <taxon>Caminiviricetes</taxon>
        <taxon>Ageovirales</taxon>
        <taxon>Thalassapleoviridae</taxon>
        <taxon>Avenivirus</taxon>
        <taxon>Avenivirus atlanticense</taxon>
    </lineage>
</organism>
<protein>
    <submittedName>
        <fullName evidence="4">Integrase</fullName>
    </submittedName>
</protein>
<feature type="domain" description="Integrase SSV1 C-terminal" evidence="3">
    <location>
        <begin position="102"/>
        <end position="267"/>
    </location>
</feature>
<accession>A0AAT9JAQ7</accession>
<evidence type="ECO:0000313" key="4">
    <source>
        <dbReference type="EMBL" id="DBA54583.1"/>
    </source>
</evidence>
<name>A0AAT9JAQ7_9VIRU</name>
<dbReference type="Pfam" id="PF16795">
    <property type="entry name" value="Phage_integr_3"/>
    <property type="match status" value="1"/>
</dbReference>
<dbReference type="GO" id="GO:0003677">
    <property type="term" value="F:DNA binding"/>
    <property type="evidence" value="ECO:0007669"/>
    <property type="project" value="InterPro"/>
</dbReference>
<evidence type="ECO:0000259" key="3">
    <source>
        <dbReference type="Pfam" id="PF16795"/>
    </source>
</evidence>
<gene>
    <name evidence="4" type="ORF">AvPV1_gp01</name>
</gene>
<dbReference type="GO" id="GO:0015074">
    <property type="term" value="P:DNA integration"/>
    <property type="evidence" value="ECO:0007669"/>
    <property type="project" value="InterPro"/>
</dbReference>
<evidence type="ECO:0000256" key="2">
    <source>
        <dbReference type="ARBA" id="ARBA00023172"/>
    </source>
</evidence>
<comment type="similarity">
    <text evidence="1">Belongs to the 'phage' integrase family.</text>
</comment>
<sequence>MPDYSKFRTEFSSWLYNKISEETANKYISLLDNYLNGKKIKNVQELAAIYDSVEKSKNNFSKAVRNFLNFLVERDLIDEGVAIKFKRVLPLKKSKSDKQHLDNKEVKEAFEHFSKTLTYDEYLVALLLLFSGMRLRQILRALTTFDKSKLYVVNELIARYRIDDISEGNKEGLFIYMPRWLAEKLYRVELNENSVKEHINYKTASGRTVSAKYIRKWLNNLMVRLKIEKDIRNFILGRVGELQKDVEADDYIELTLHADEEYTRLLENFPIAVPSPRGRGEG</sequence>
<dbReference type="SUPFAM" id="SSF56349">
    <property type="entry name" value="DNA breaking-rejoining enzymes"/>
    <property type="match status" value="1"/>
</dbReference>
<keyword evidence="2" id="KW-0233">DNA recombination</keyword>
<dbReference type="EMBL" id="BK065155">
    <property type="protein sequence ID" value="DBA54583.1"/>
    <property type="molecule type" value="Genomic_DNA"/>
</dbReference>
<dbReference type="GO" id="GO:0006310">
    <property type="term" value="P:DNA recombination"/>
    <property type="evidence" value="ECO:0007669"/>
    <property type="project" value="UniProtKB-KW"/>
</dbReference>
<dbReference type="InterPro" id="IPR031857">
    <property type="entry name" value="Integrase_SSV1_C"/>
</dbReference>
<dbReference type="InterPro" id="IPR013762">
    <property type="entry name" value="Integrase-like_cat_sf"/>
</dbReference>
<dbReference type="Gene3D" id="1.10.443.10">
    <property type="entry name" value="Intergrase catalytic core"/>
    <property type="match status" value="1"/>
</dbReference>
<proteinExistence type="inferred from homology"/>
<reference evidence="4" key="1">
    <citation type="journal article" date="2024" name="ISME J.">
        <title>Pleomorphic viruses establish stable relationship with marine hyperthermophilic archaea.</title>
        <authorList>
            <person name="Baquero D.P."/>
            <person name="Bignon E.A."/>
            <person name="Krupovic M."/>
        </authorList>
    </citation>
    <scope>NUCLEOTIDE SEQUENCE</scope>
</reference>